<evidence type="ECO:0000313" key="3">
    <source>
        <dbReference type="Proteomes" id="UP000029384"/>
    </source>
</evidence>
<feature type="domain" description="N-sulphoglucosamine sulphohydrolase C-terminal" evidence="1">
    <location>
        <begin position="15"/>
        <end position="58"/>
    </location>
</feature>
<comment type="caution">
    <text evidence="2">The sequence shown here is derived from an EMBL/GenBank/DDBJ whole genome shotgun (WGS) entry which is preliminary data.</text>
</comment>
<evidence type="ECO:0000313" key="2">
    <source>
        <dbReference type="EMBL" id="KFM21124.1"/>
    </source>
</evidence>
<gene>
    <name evidence="2" type="ORF">AAA799B03_01349</name>
</gene>
<proteinExistence type="predicted"/>
<sequence length="73" mass="8636">ETGGLHGPWPSPKRHNVFCVRKNNKKLIYNDTPKTWEFYDLKNDPKELNNIYDDNSQNITKFKKYTFGLSKDS</sequence>
<dbReference type="Gene3D" id="3.40.720.10">
    <property type="entry name" value="Alkaline Phosphatase, subunit A"/>
    <property type="match status" value="1"/>
</dbReference>
<dbReference type="SUPFAM" id="SSF53649">
    <property type="entry name" value="Alkaline phosphatase-like"/>
    <property type="match status" value="1"/>
</dbReference>
<dbReference type="AlphaFoldDB" id="A0A087S5X0"/>
<feature type="non-terminal residue" evidence="2">
    <location>
        <position position="1"/>
    </location>
</feature>
<dbReference type="InterPro" id="IPR032506">
    <property type="entry name" value="SGSH_C"/>
</dbReference>
<dbReference type="EMBL" id="JOTA01000051">
    <property type="protein sequence ID" value="KFM21124.1"/>
    <property type="molecule type" value="Genomic_DNA"/>
</dbReference>
<dbReference type="Pfam" id="PF16347">
    <property type="entry name" value="SGSH_C"/>
    <property type="match status" value="1"/>
</dbReference>
<accession>A0A087S5X0</accession>
<keyword evidence="3" id="KW-1185">Reference proteome</keyword>
<dbReference type="InterPro" id="IPR017850">
    <property type="entry name" value="Alkaline_phosphatase_core_sf"/>
</dbReference>
<reference evidence="2 3" key="1">
    <citation type="submission" date="2014-06" db="EMBL/GenBank/DDBJ databases">
        <authorList>
            <person name="Ngugi D.K."/>
            <person name="Blom J."/>
            <person name="Alam I."/>
            <person name="Rashid M."/>
            <person name="Baalawi W."/>
            <person name="Zhang G."/>
            <person name="Hikmawan T."/>
            <person name="Guan Y."/>
            <person name="Antunes A."/>
            <person name="Siam R."/>
            <person name="El-Dorry H."/>
            <person name="Bajic V."/>
            <person name="Stingl U."/>
        </authorList>
    </citation>
    <scope>NUCLEOTIDE SEQUENCE [LARGE SCALE GENOMIC DNA]</scope>
    <source>
        <strain evidence="2">SCGC AAA799-B03</strain>
    </source>
</reference>
<protein>
    <submittedName>
        <fullName evidence="2">Sulfatase protein</fullName>
    </submittedName>
</protein>
<dbReference type="Proteomes" id="UP000029384">
    <property type="component" value="Unassembled WGS sequence"/>
</dbReference>
<organism evidence="2 3">
    <name type="scientific">Marine Group I thaumarchaeote SCGC AAA799-B03</name>
    <dbReference type="NCBI Taxonomy" id="1502289"/>
    <lineage>
        <taxon>Archaea</taxon>
        <taxon>Nitrososphaerota</taxon>
        <taxon>Marine Group I</taxon>
    </lineage>
</organism>
<name>A0A087S5X0_9ARCH</name>
<evidence type="ECO:0000259" key="1">
    <source>
        <dbReference type="Pfam" id="PF16347"/>
    </source>
</evidence>